<accession>A0AAV4F5R0</accession>
<feature type="compositionally biased region" description="Basic residues" evidence="1">
    <location>
        <begin position="145"/>
        <end position="157"/>
    </location>
</feature>
<evidence type="ECO:0000313" key="2">
    <source>
        <dbReference type="EMBL" id="GFR68722.1"/>
    </source>
</evidence>
<sequence length="167" mass="19539">MDLYFQFDNADDQSMRKINNIMNPYSMKQFIDKPTHEKSHILDRRVWDEHQALLNLEVENNCISYHHVGHIIFELDKKKPGPLKRKITSRRNDIEHEQFKMLAGAVSSVKVNETNVVEAYNNNMTQIMDKHAPVITKTVTDRPSAHGRQKLSKRTKKNVVEQRSNTN</sequence>
<organism evidence="2 3">
    <name type="scientific">Elysia marginata</name>
    <dbReference type="NCBI Taxonomy" id="1093978"/>
    <lineage>
        <taxon>Eukaryota</taxon>
        <taxon>Metazoa</taxon>
        <taxon>Spiralia</taxon>
        <taxon>Lophotrochozoa</taxon>
        <taxon>Mollusca</taxon>
        <taxon>Gastropoda</taxon>
        <taxon>Heterobranchia</taxon>
        <taxon>Euthyneura</taxon>
        <taxon>Panpulmonata</taxon>
        <taxon>Sacoglossa</taxon>
        <taxon>Placobranchoidea</taxon>
        <taxon>Plakobranchidae</taxon>
        <taxon>Elysia</taxon>
    </lineage>
</organism>
<proteinExistence type="predicted"/>
<gene>
    <name evidence="2" type="ORF">ElyMa_003740400</name>
</gene>
<keyword evidence="3" id="KW-1185">Reference proteome</keyword>
<protein>
    <submittedName>
        <fullName evidence="2">ATP-dependent DNA helicase</fullName>
    </submittedName>
</protein>
<dbReference type="AlphaFoldDB" id="A0AAV4F5R0"/>
<name>A0AAV4F5R0_9GAST</name>
<keyword evidence="2" id="KW-0067">ATP-binding</keyword>
<feature type="region of interest" description="Disordered" evidence="1">
    <location>
        <begin position="140"/>
        <end position="167"/>
    </location>
</feature>
<dbReference type="GO" id="GO:0004386">
    <property type="term" value="F:helicase activity"/>
    <property type="evidence" value="ECO:0007669"/>
    <property type="project" value="UniProtKB-KW"/>
</dbReference>
<dbReference type="EMBL" id="BMAT01007661">
    <property type="protein sequence ID" value="GFR68722.1"/>
    <property type="molecule type" value="Genomic_DNA"/>
</dbReference>
<dbReference type="Proteomes" id="UP000762676">
    <property type="component" value="Unassembled WGS sequence"/>
</dbReference>
<evidence type="ECO:0000256" key="1">
    <source>
        <dbReference type="SAM" id="MobiDB-lite"/>
    </source>
</evidence>
<reference evidence="2 3" key="1">
    <citation type="journal article" date="2021" name="Elife">
        <title>Chloroplast acquisition without the gene transfer in kleptoplastic sea slugs, Plakobranchus ocellatus.</title>
        <authorList>
            <person name="Maeda T."/>
            <person name="Takahashi S."/>
            <person name="Yoshida T."/>
            <person name="Shimamura S."/>
            <person name="Takaki Y."/>
            <person name="Nagai Y."/>
            <person name="Toyoda A."/>
            <person name="Suzuki Y."/>
            <person name="Arimoto A."/>
            <person name="Ishii H."/>
            <person name="Satoh N."/>
            <person name="Nishiyama T."/>
            <person name="Hasebe M."/>
            <person name="Maruyama T."/>
            <person name="Minagawa J."/>
            <person name="Obokata J."/>
            <person name="Shigenobu S."/>
        </authorList>
    </citation>
    <scope>NUCLEOTIDE SEQUENCE [LARGE SCALE GENOMIC DNA]</scope>
</reference>
<keyword evidence="2" id="KW-0547">Nucleotide-binding</keyword>
<evidence type="ECO:0000313" key="3">
    <source>
        <dbReference type="Proteomes" id="UP000762676"/>
    </source>
</evidence>
<keyword evidence="2" id="KW-0347">Helicase</keyword>
<keyword evidence="2" id="KW-0378">Hydrolase</keyword>
<comment type="caution">
    <text evidence="2">The sequence shown here is derived from an EMBL/GenBank/DDBJ whole genome shotgun (WGS) entry which is preliminary data.</text>
</comment>